<dbReference type="Gene3D" id="1.10.150.130">
    <property type="match status" value="1"/>
</dbReference>
<dbReference type="InterPro" id="IPR044068">
    <property type="entry name" value="CB"/>
</dbReference>
<dbReference type="Pfam" id="PF12482">
    <property type="entry name" value="DUF3701"/>
    <property type="match status" value="1"/>
</dbReference>
<evidence type="ECO:0000313" key="6">
    <source>
        <dbReference type="EMBL" id="AOZ08291.1"/>
    </source>
</evidence>
<organism evidence="6 7">
    <name type="scientific">Cupriavidus malaysiensis</name>
    <dbReference type="NCBI Taxonomy" id="367825"/>
    <lineage>
        <taxon>Bacteria</taxon>
        <taxon>Pseudomonadati</taxon>
        <taxon>Pseudomonadota</taxon>
        <taxon>Betaproteobacteria</taxon>
        <taxon>Burkholderiales</taxon>
        <taxon>Burkholderiaceae</taxon>
        <taxon>Cupriavidus</taxon>
    </lineage>
</organism>
<proteinExistence type="predicted"/>
<evidence type="ECO:0000256" key="3">
    <source>
        <dbReference type="ARBA" id="ARBA00023172"/>
    </source>
</evidence>
<dbReference type="InterPro" id="IPR022169">
    <property type="entry name" value="DUF3701"/>
</dbReference>
<protein>
    <recommendedName>
        <fullName evidence="5">Core-binding (CB) domain-containing protein</fullName>
    </recommendedName>
</protein>
<name>A0ABM6F9D9_9BURK</name>
<reference evidence="6 7" key="1">
    <citation type="submission" date="2016-10" db="EMBL/GenBank/DDBJ databases">
        <title>Complete genome sequences of three Cupriavidus strains isolated from various Malaysian environments.</title>
        <authorList>
            <person name="Abdullah A.A.-A."/>
            <person name="Shafie N.A.H."/>
            <person name="Lau N.S."/>
        </authorList>
    </citation>
    <scope>NUCLEOTIDE SEQUENCE [LARGE SCALE GENOMIC DNA]</scope>
    <source>
        <strain evidence="6 7">USMAA1020</strain>
    </source>
</reference>
<evidence type="ECO:0000259" key="5">
    <source>
        <dbReference type="PROSITE" id="PS51900"/>
    </source>
</evidence>
<keyword evidence="1" id="KW-0229">DNA integration</keyword>
<evidence type="ECO:0000256" key="1">
    <source>
        <dbReference type="ARBA" id="ARBA00022908"/>
    </source>
</evidence>
<dbReference type="RefSeq" id="WP_071070964.1">
    <property type="nucleotide sequence ID" value="NZ_CP017755.1"/>
</dbReference>
<sequence length="530" mass="58395">MSTSHDAAATKLTRTEFAVVRAYAQGMRPVDIANRYLLDPDDDGELTEHQAIQRILGLRDRLIQFALQHERQDIAEMFDALKGRSNTGMGRRVDALSQLERLGQGTPRMEHAVSLWFGPSLARRLHAAGIGRIADLVALANRRGAGWWRAVPRIGALSGEVVTRWLLAQKAYLRSAGGKVSLAPHIMPNSAHAARPRLQPLPLTADMAHPVPLEFMLPGRPAGGPAGHAEPLRLVRQWLAHRARSASTYQGYRRECERLLLWCAMGSRNLVGLTADDIQEYDRFLADPQPADFWQGPAGPRDRLHWRPFEGALSQPSRRAALRILHALYSFLYRQGHSERNPVADMAAPAGSPVPAAGTRASGMAAADALDAFVRWLGQPAHGARHRAAHAVALLMRRSGLRVREIAALRWSQLSMEGHATWIQIEARNPLRRRRPLDPETFAVLRTHWQDRGLGEDDIPSHCALVGPLQQPDTQRGRTKALAGALAAYSGSGLETLLRAMWGEFVRQDGGSTAGAARFTPRALVRGGRE</sequence>
<dbReference type="Gene3D" id="1.10.443.10">
    <property type="entry name" value="Intergrase catalytic core"/>
    <property type="match status" value="1"/>
</dbReference>
<dbReference type="PROSITE" id="PS51900">
    <property type="entry name" value="CB"/>
    <property type="match status" value="1"/>
</dbReference>
<dbReference type="SUPFAM" id="SSF56349">
    <property type="entry name" value="DNA breaking-rejoining enzymes"/>
    <property type="match status" value="1"/>
</dbReference>
<accession>A0ABM6F9D9</accession>
<dbReference type="InterPro" id="IPR013762">
    <property type="entry name" value="Integrase-like_cat_sf"/>
</dbReference>
<dbReference type="EMBL" id="CP017755">
    <property type="protein sequence ID" value="AOZ08291.1"/>
    <property type="molecule type" value="Genomic_DNA"/>
</dbReference>
<keyword evidence="3" id="KW-0233">DNA recombination</keyword>
<evidence type="ECO:0000313" key="7">
    <source>
        <dbReference type="Proteomes" id="UP000177515"/>
    </source>
</evidence>
<evidence type="ECO:0000256" key="4">
    <source>
        <dbReference type="PROSITE-ProRule" id="PRU01248"/>
    </source>
</evidence>
<evidence type="ECO:0000256" key="2">
    <source>
        <dbReference type="ARBA" id="ARBA00023125"/>
    </source>
</evidence>
<dbReference type="InterPro" id="IPR010998">
    <property type="entry name" value="Integrase_recombinase_N"/>
</dbReference>
<keyword evidence="2 4" id="KW-0238">DNA-binding</keyword>
<dbReference type="Proteomes" id="UP000177515">
    <property type="component" value="Chromosome 2"/>
</dbReference>
<dbReference type="InterPro" id="IPR011010">
    <property type="entry name" value="DNA_brk_join_enz"/>
</dbReference>
<feature type="domain" description="Core-binding (CB)" evidence="5">
    <location>
        <begin position="229"/>
        <end position="333"/>
    </location>
</feature>
<gene>
    <name evidence="6" type="ORF">BKK80_20100</name>
</gene>
<keyword evidence="7" id="KW-1185">Reference proteome</keyword>